<dbReference type="SMART" id="SM01040">
    <property type="entry name" value="Bro-N"/>
    <property type="match status" value="1"/>
</dbReference>
<proteinExistence type="predicted"/>
<dbReference type="AlphaFoldDB" id="B0VTT7"/>
<dbReference type="KEGG" id="abm:ABSDF1019"/>
<reference evidence="2 3" key="1">
    <citation type="journal article" date="2008" name="PLoS ONE">
        <title>Comparative analysis of Acinetobacters: three genomes for three lifestyles.</title>
        <authorList>
            <person name="Vallenet D."/>
            <person name="Nordmann P."/>
            <person name="Barbe V."/>
            <person name="Poirel L."/>
            <person name="Mangenot S."/>
            <person name="Bataille E."/>
            <person name="Dossat C."/>
            <person name="Gas S."/>
            <person name="Kreimeyer A."/>
            <person name="Lenoble P."/>
            <person name="Oztas S."/>
            <person name="Poulain J."/>
            <person name="Segurens B."/>
            <person name="Robert C."/>
            <person name="Abergel C."/>
            <person name="Claverie J.M."/>
            <person name="Raoult D."/>
            <person name="Medigue C."/>
            <person name="Weissenbach J."/>
            <person name="Cruveiller S."/>
        </authorList>
    </citation>
    <scope>NUCLEOTIDE SEQUENCE [LARGE SCALE GENOMIC DNA]</scope>
    <source>
        <strain evidence="2 3">SDF</strain>
    </source>
</reference>
<organism evidence="2 3">
    <name type="scientific">Acinetobacter baumannii (strain SDF)</name>
    <dbReference type="NCBI Taxonomy" id="509170"/>
    <lineage>
        <taxon>Bacteria</taxon>
        <taxon>Pseudomonadati</taxon>
        <taxon>Pseudomonadota</taxon>
        <taxon>Gammaproteobacteria</taxon>
        <taxon>Moraxellales</taxon>
        <taxon>Moraxellaceae</taxon>
        <taxon>Acinetobacter</taxon>
        <taxon>Acinetobacter calcoaceticus/baumannii complex</taxon>
    </lineage>
</organism>
<protein>
    <recommendedName>
        <fullName evidence="1">Bro-N domain-containing protein</fullName>
    </recommendedName>
</protein>
<dbReference type="InterPro" id="IPR003497">
    <property type="entry name" value="BRO_N_domain"/>
</dbReference>
<dbReference type="Proteomes" id="UP000001741">
    <property type="component" value="Chromosome"/>
</dbReference>
<dbReference type="PROSITE" id="PS51750">
    <property type="entry name" value="BRO_N"/>
    <property type="match status" value="1"/>
</dbReference>
<gene>
    <name evidence="2" type="ordered locus">ABSDF1019</name>
</gene>
<sequence length="268" mass="30917">MSNLSVFNFEQNSQIRIIMINSNPWFVAKDICDALGLSNHRDAISKLDKDEKGVALTDTLGGQQELSVINESGMYALVMRSRDAMKEGTPQHKFRKWVTSEVLPSIRKTGKYEAPKPIEKRNYINNNDMLNIKRLIWCCAGHLDQKQSVSSAIWYSLRNVTGVPSPAKFEVEHLPLLAQEFNRILSIIEPYLKARYACEEALVKRLLRDREDAQSLLSKLLDEMRESVSEFNTALQKQLPIVFQGECLNLVERRPNHHDHYEYNERLI</sequence>
<accession>B0VTT7</accession>
<dbReference type="BioCyc" id="ABAU509170:GCL9-821-MONOMER"/>
<evidence type="ECO:0000259" key="1">
    <source>
        <dbReference type="PROSITE" id="PS51750"/>
    </source>
</evidence>
<dbReference type="PANTHER" id="PTHR36180:SF2">
    <property type="entry name" value="BRO FAMILY PROTEIN"/>
    <property type="match status" value="1"/>
</dbReference>
<dbReference type="PANTHER" id="PTHR36180">
    <property type="entry name" value="DNA-BINDING PROTEIN-RELATED-RELATED"/>
    <property type="match status" value="1"/>
</dbReference>
<feature type="domain" description="Bro-N" evidence="1">
    <location>
        <begin position="1"/>
        <end position="110"/>
    </location>
</feature>
<dbReference type="HOGENOM" id="CLU_1052471_0_0_6"/>
<evidence type="ECO:0000313" key="2">
    <source>
        <dbReference type="EMBL" id="CAP00374.1"/>
    </source>
</evidence>
<evidence type="ECO:0000313" key="3">
    <source>
        <dbReference type="Proteomes" id="UP000001741"/>
    </source>
</evidence>
<dbReference type="EMBL" id="CU468230">
    <property type="protein sequence ID" value="CAP00374.1"/>
    <property type="molecule type" value="Genomic_DNA"/>
</dbReference>
<name>B0VTT7_ACIBS</name>
<dbReference type="Pfam" id="PF02498">
    <property type="entry name" value="Bro-N"/>
    <property type="match status" value="1"/>
</dbReference>